<name>A0A8H5AR95_9AGAR</name>
<gene>
    <name evidence="2" type="ORF">D9619_012339</name>
</gene>
<protein>
    <submittedName>
        <fullName evidence="2">Uncharacterized protein</fullName>
    </submittedName>
</protein>
<feature type="compositionally biased region" description="Low complexity" evidence="1">
    <location>
        <begin position="287"/>
        <end position="301"/>
    </location>
</feature>
<reference evidence="2 3" key="1">
    <citation type="journal article" date="2020" name="ISME J.">
        <title>Uncovering the hidden diversity of litter-decomposition mechanisms in mushroom-forming fungi.</title>
        <authorList>
            <person name="Floudas D."/>
            <person name="Bentzer J."/>
            <person name="Ahren D."/>
            <person name="Johansson T."/>
            <person name="Persson P."/>
            <person name="Tunlid A."/>
        </authorList>
    </citation>
    <scope>NUCLEOTIDE SEQUENCE [LARGE SCALE GENOMIC DNA]</scope>
    <source>
        <strain evidence="2 3">CBS 101986</strain>
    </source>
</reference>
<dbReference type="Proteomes" id="UP000567179">
    <property type="component" value="Unassembled WGS sequence"/>
</dbReference>
<proteinExistence type="predicted"/>
<sequence length="373" mass="40043">MDYPPRRLSRLRPTLVRCPPPSLVQSPSASPSLPIPSGSETSGLLSTRISQLPGPSHGLLVLVHARVVPLPLPLQNPPPRHPMPKSEGDERGAEFMHALSARFGRAAGCISRRNAMGDEQHKGRSRGSSQRRAIVPAWSPQRSKRCAVCDVGEVEHVDASGAGDRWGAVAATTSTIAKMRRRGSVVGAGEYQTRCWQMQARLLVAGVSQVKVWPLGTLAVKRASRLHLHSPLSTTCYSCAIPIRSLSTPTPRAQVNPLRRDLHDENAVLAYHGHVHLVHDGDDIATATGTETTTNTNTANETTRRPMRSPRGGDGRLARAASTMQGSVAHSDTADMGGTRGAQSREVQDQREARDTAGCRYGKIGSGCGCSQR</sequence>
<organism evidence="2 3">
    <name type="scientific">Psilocybe cf. subviscida</name>
    <dbReference type="NCBI Taxonomy" id="2480587"/>
    <lineage>
        <taxon>Eukaryota</taxon>
        <taxon>Fungi</taxon>
        <taxon>Dikarya</taxon>
        <taxon>Basidiomycota</taxon>
        <taxon>Agaricomycotina</taxon>
        <taxon>Agaricomycetes</taxon>
        <taxon>Agaricomycetidae</taxon>
        <taxon>Agaricales</taxon>
        <taxon>Agaricineae</taxon>
        <taxon>Strophariaceae</taxon>
        <taxon>Psilocybe</taxon>
    </lineage>
</organism>
<keyword evidence="3" id="KW-1185">Reference proteome</keyword>
<dbReference type="EMBL" id="JAACJJ010000059">
    <property type="protein sequence ID" value="KAF5309429.1"/>
    <property type="molecule type" value="Genomic_DNA"/>
</dbReference>
<evidence type="ECO:0000313" key="2">
    <source>
        <dbReference type="EMBL" id="KAF5309429.1"/>
    </source>
</evidence>
<accession>A0A8H5AR95</accession>
<evidence type="ECO:0000313" key="3">
    <source>
        <dbReference type="Proteomes" id="UP000567179"/>
    </source>
</evidence>
<evidence type="ECO:0000256" key="1">
    <source>
        <dbReference type="SAM" id="MobiDB-lite"/>
    </source>
</evidence>
<feature type="compositionally biased region" description="Basic and acidic residues" evidence="1">
    <location>
        <begin position="346"/>
        <end position="355"/>
    </location>
</feature>
<feature type="compositionally biased region" description="Low complexity" evidence="1">
    <location>
        <begin position="26"/>
        <end position="39"/>
    </location>
</feature>
<feature type="region of interest" description="Disordered" evidence="1">
    <location>
        <begin position="287"/>
        <end position="355"/>
    </location>
</feature>
<dbReference type="AlphaFoldDB" id="A0A8H5AR95"/>
<feature type="region of interest" description="Disordered" evidence="1">
    <location>
        <begin position="112"/>
        <end position="133"/>
    </location>
</feature>
<comment type="caution">
    <text evidence="2">The sequence shown here is derived from an EMBL/GenBank/DDBJ whole genome shotgun (WGS) entry which is preliminary data.</text>
</comment>
<feature type="region of interest" description="Disordered" evidence="1">
    <location>
        <begin position="1"/>
        <end position="44"/>
    </location>
</feature>